<evidence type="ECO:0000256" key="1">
    <source>
        <dbReference type="ARBA" id="ARBA00022690"/>
    </source>
</evidence>
<keyword evidence="2" id="KW-0789">Thiol protease inhibitor</keyword>
<keyword evidence="6" id="KW-1185">Reference proteome</keyword>
<accession>A0ABQ9Y4K8</accession>
<sequence>MIGLFFFVCTALEAAKHTVKLNVGESYTIKLFATPSAGYHWYLDEQSPAANSPAPLLKKTFLNQIQSNANGERKVGTPGHDAFTFQAEKLGKVTYTFLYKRGWETDVLDTEVYTFIVS</sequence>
<keyword evidence="1" id="KW-0646">Protease inhibitor</keyword>
<feature type="signal peptide" evidence="3">
    <location>
        <begin position="1"/>
        <end position="15"/>
    </location>
</feature>
<name>A0ABQ9Y4K8_9EUKA</name>
<evidence type="ECO:0000259" key="4">
    <source>
        <dbReference type="Pfam" id="PF09394"/>
    </source>
</evidence>
<evidence type="ECO:0000256" key="2">
    <source>
        <dbReference type="ARBA" id="ARBA00022704"/>
    </source>
</evidence>
<dbReference type="Pfam" id="PF09394">
    <property type="entry name" value="Inhibitor_I42"/>
    <property type="match status" value="1"/>
</dbReference>
<dbReference type="SUPFAM" id="SSF141066">
    <property type="entry name" value="ICP-like"/>
    <property type="match status" value="1"/>
</dbReference>
<keyword evidence="3" id="KW-0732">Signal</keyword>
<dbReference type="InterPro" id="IPR052781">
    <property type="entry name" value="Cys_protease_inhibitor_I42"/>
</dbReference>
<dbReference type="PANTHER" id="PTHR36530">
    <property type="entry name" value="INHIBITOR OF CYSTEINE PEPTIDASE"/>
    <property type="match status" value="1"/>
</dbReference>
<gene>
    <name evidence="5" type="ORF">BLNAU_6418</name>
</gene>
<feature type="domain" description="Proteinase inhibitor I42 chagasin" evidence="4">
    <location>
        <begin position="21"/>
        <end position="116"/>
    </location>
</feature>
<organism evidence="5 6">
    <name type="scientific">Blattamonas nauphoetae</name>
    <dbReference type="NCBI Taxonomy" id="2049346"/>
    <lineage>
        <taxon>Eukaryota</taxon>
        <taxon>Metamonada</taxon>
        <taxon>Preaxostyla</taxon>
        <taxon>Oxymonadida</taxon>
        <taxon>Blattamonas</taxon>
    </lineage>
</organism>
<evidence type="ECO:0000313" key="5">
    <source>
        <dbReference type="EMBL" id="KAK2958649.1"/>
    </source>
</evidence>
<comment type="caution">
    <text evidence="5">The sequence shown here is derived from an EMBL/GenBank/DDBJ whole genome shotgun (WGS) entry which is preliminary data.</text>
</comment>
<reference evidence="5 6" key="1">
    <citation type="journal article" date="2022" name="bioRxiv">
        <title>Genomics of Preaxostyla Flagellates Illuminates Evolutionary Transitions and the Path Towards Mitochondrial Loss.</title>
        <authorList>
            <person name="Novak L.V.F."/>
            <person name="Treitli S.C."/>
            <person name="Pyrih J."/>
            <person name="Halakuc P."/>
            <person name="Pipaliya S.V."/>
            <person name="Vacek V."/>
            <person name="Brzon O."/>
            <person name="Soukal P."/>
            <person name="Eme L."/>
            <person name="Dacks J.B."/>
            <person name="Karnkowska A."/>
            <person name="Elias M."/>
            <person name="Hampl V."/>
        </authorList>
    </citation>
    <scope>NUCLEOTIDE SEQUENCE [LARGE SCALE GENOMIC DNA]</scope>
    <source>
        <strain evidence="5">NAU3</strain>
        <tissue evidence="5">Gut</tissue>
    </source>
</reference>
<evidence type="ECO:0000256" key="3">
    <source>
        <dbReference type="SAM" id="SignalP"/>
    </source>
</evidence>
<dbReference type="InterPro" id="IPR036331">
    <property type="entry name" value="Chagasin-like_sf"/>
</dbReference>
<dbReference type="InterPro" id="IPR018990">
    <property type="entry name" value="Prot_inh_I42_chagasin"/>
</dbReference>
<dbReference type="Gene3D" id="2.60.40.2020">
    <property type="match status" value="1"/>
</dbReference>
<dbReference type="EMBL" id="JARBJD010000036">
    <property type="protein sequence ID" value="KAK2958649.1"/>
    <property type="molecule type" value="Genomic_DNA"/>
</dbReference>
<protein>
    <recommendedName>
        <fullName evidence="4">Proteinase inhibitor I42 chagasin domain-containing protein</fullName>
    </recommendedName>
</protein>
<evidence type="ECO:0000313" key="6">
    <source>
        <dbReference type="Proteomes" id="UP001281761"/>
    </source>
</evidence>
<dbReference type="Proteomes" id="UP001281761">
    <property type="component" value="Unassembled WGS sequence"/>
</dbReference>
<dbReference type="PANTHER" id="PTHR36530:SF1">
    <property type="entry name" value="AMOEBIASIN-1"/>
    <property type="match status" value="1"/>
</dbReference>
<proteinExistence type="predicted"/>
<feature type="chain" id="PRO_5045989985" description="Proteinase inhibitor I42 chagasin domain-containing protein" evidence="3">
    <location>
        <begin position="16"/>
        <end position="118"/>
    </location>
</feature>